<proteinExistence type="predicted"/>
<organism evidence="2 3">
    <name type="scientific">Dreissena polymorpha</name>
    <name type="common">Zebra mussel</name>
    <name type="synonym">Mytilus polymorpha</name>
    <dbReference type="NCBI Taxonomy" id="45954"/>
    <lineage>
        <taxon>Eukaryota</taxon>
        <taxon>Metazoa</taxon>
        <taxon>Spiralia</taxon>
        <taxon>Lophotrochozoa</taxon>
        <taxon>Mollusca</taxon>
        <taxon>Bivalvia</taxon>
        <taxon>Autobranchia</taxon>
        <taxon>Heteroconchia</taxon>
        <taxon>Euheterodonta</taxon>
        <taxon>Imparidentia</taxon>
        <taxon>Neoheterodontei</taxon>
        <taxon>Myida</taxon>
        <taxon>Dreissenoidea</taxon>
        <taxon>Dreissenidae</taxon>
        <taxon>Dreissena</taxon>
    </lineage>
</organism>
<dbReference type="EMBL" id="JAIWYP010000011">
    <property type="protein sequence ID" value="KAH3737679.1"/>
    <property type="molecule type" value="Genomic_DNA"/>
</dbReference>
<protein>
    <submittedName>
        <fullName evidence="2">Uncharacterized protein</fullName>
    </submittedName>
</protein>
<evidence type="ECO:0000313" key="3">
    <source>
        <dbReference type="Proteomes" id="UP000828390"/>
    </source>
</evidence>
<keyword evidence="1" id="KW-1133">Transmembrane helix</keyword>
<evidence type="ECO:0000256" key="1">
    <source>
        <dbReference type="SAM" id="Phobius"/>
    </source>
</evidence>
<gene>
    <name evidence="2" type="ORF">DPMN_044272</name>
</gene>
<keyword evidence="1" id="KW-0812">Transmembrane</keyword>
<reference evidence="2" key="2">
    <citation type="submission" date="2020-11" db="EMBL/GenBank/DDBJ databases">
        <authorList>
            <person name="McCartney M.A."/>
            <person name="Auch B."/>
            <person name="Kono T."/>
            <person name="Mallez S."/>
            <person name="Becker A."/>
            <person name="Gohl D.M."/>
            <person name="Silverstein K.A.T."/>
            <person name="Koren S."/>
            <person name="Bechman K.B."/>
            <person name="Herman A."/>
            <person name="Abrahante J.E."/>
            <person name="Garbe J."/>
        </authorList>
    </citation>
    <scope>NUCLEOTIDE SEQUENCE</scope>
    <source>
        <strain evidence="2">Duluth1</strain>
        <tissue evidence="2">Whole animal</tissue>
    </source>
</reference>
<comment type="caution">
    <text evidence="2">The sequence shown here is derived from an EMBL/GenBank/DDBJ whole genome shotgun (WGS) entry which is preliminary data.</text>
</comment>
<keyword evidence="1" id="KW-0472">Membrane</keyword>
<sequence>MHEFTEISVTVFQRCVNGDELFVYAVVARILQLTLSGYLTTLYRSKVMAVMVNTDAWATAFSRNGTSMPANIRHEY</sequence>
<dbReference type="Proteomes" id="UP000828390">
    <property type="component" value="Unassembled WGS sequence"/>
</dbReference>
<dbReference type="AlphaFoldDB" id="A0A9D4HYK4"/>
<name>A0A9D4HYK4_DREPO</name>
<feature type="transmembrane region" description="Helical" evidence="1">
    <location>
        <begin position="21"/>
        <end position="43"/>
    </location>
</feature>
<accession>A0A9D4HYK4</accession>
<reference evidence="2" key="1">
    <citation type="journal article" date="2019" name="bioRxiv">
        <title>The Genome of the Zebra Mussel, Dreissena polymorpha: A Resource for Invasive Species Research.</title>
        <authorList>
            <person name="McCartney M.A."/>
            <person name="Auch B."/>
            <person name="Kono T."/>
            <person name="Mallez S."/>
            <person name="Zhang Y."/>
            <person name="Obille A."/>
            <person name="Becker A."/>
            <person name="Abrahante J.E."/>
            <person name="Garbe J."/>
            <person name="Badalamenti J.P."/>
            <person name="Herman A."/>
            <person name="Mangelson H."/>
            <person name="Liachko I."/>
            <person name="Sullivan S."/>
            <person name="Sone E.D."/>
            <person name="Koren S."/>
            <person name="Silverstein K.A.T."/>
            <person name="Beckman K.B."/>
            <person name="Gohl D.M."/>
        </authorList>
    </citation>
    <scope>NUCLEOTIDE SEQUENCE</scope>
    <source>
        <strain evidence="2">Duluth1</strain>
        <tissue evidence="2">Whole animal</tissue>
    </source>
</reference>
<evidence type="ECO:0000313" key="2">
    <source>
        <dbReference type="EMBL" id="KAH3737679.1"/>
    </source>
</evidence>
<keyword evidence="3" id="KW-1185">Reference proteome</keyword>